<accession>A0A4Z2FZZ8</accession>
<feature type="compositionally biased region" description="Gly residues" evidence="1">
    <location>
        <begin position="57"/>
        <end position="68"/>
    </location>
</feature>
<protein>
    <submittedName>
        <fullName evidence="2">Uncharacterized protein</fullName>
    </submittedName>
</protein>
<gene>
    <name evidence="2" type="ORF">EYF80_042989</name>
</gene>
<comment type="caution">
    <text evidence="2">The sequence shown here is derived from an EMBL/GenBank/DDBJ whole genome shotgun (WGS) entry which is preliminary data.</text>
</comment>
<evidence type="ECO:0000313" key="3">
    <source>
        <dbReference type="Proteomes" id="UP000314294"/>
    </source>
</evidence>
<dbReference type="EMBL" id="SRLO01000772">
    <property type="protein sequence ID" value="TNN46839.1"/>
    <property type="molecule type" value="Genomic_DNA"/>
</dbReference>
<feature type="region of interest" description="Disordered" evidence="1">
    <location>
        <begin position="46"/>
        <end position="68"/>
    </location>
</feature>
<keyword evidence="3" id="KW-1185">Reference proteome</keyword>
<dbReference type="AlphaFoldDB" id="A0A4Z2FZZ8"/>
<evidence type="ECO:0000313" key="2">
    <source>
        <dbReference type="EMBL" id="TNN46839.1"/>
    </source>
</evidence>
<dbReference type="Proteomes" id="UP000314294">
    <property type="component" value="Unassembled WGS sequence"/>
</dbReference>
<name>A0A4Z2FZZ8_9TELE</name>
<evidence type="ECO:0000256" key="1">
    <source>
        <dbReference type="SAM" id="MobiDB-lite"/>
    </source>
</evidence>
<organism evidence="2 3">
    <name type="scientific">Liparis tanakae</name>
    <name type="common">Tanaka's snailfish</name>
    <dbReference type="NCBI Taxonomy" id="230148"/>
    <lineage>
        <taxon>Eukaryota</taxon>
        <taxon>Metazoa</taxon>
        <taxon>Chordata</taxon>
        <taxon>Craniata</taxon>
        <taxon>Vertebrata</taxon>
        <taxon>Euteleostomi</taxon>
        <taxon>Actinopterygii</taxon>
        <taxon>Neopterygii</taxon>
        <taxon>Teleostei</taxon>
        <taxon>Neoteleostei</taxon>
        <taxon>Acanthomorphata</taxon>
        <taxon>Eupercaria</taxon>
        <taxon>Perciformes</taxon>
        <taxon>Cottioidei</taxon>
        <taxon>Cottales</taxon>
        <taxon>Liparidae</taxon>
        <taxon>Liparis</taxon>
    </lineage>
</organism>
<reference evidence="2 3" key="1">
    <citation type="submission" date="2019-03" db="EMBL/GenBank/DDBJ databases">
        <title>First draft genome of Liparis tanakae, snailfish: a comprehensive survey of snailfish specific genes.</title>
        <authorList>
            <person name="Kim W."/>
            <person name="Song I."/>
            <person name="Jeong J.-H."/>
            <person name="Kim D."/>
            <person name="Kim S."/>
            <person name="Ryu S."/>
            <person name="Song J.Y."/>
            <person name="Lee S.K."/>
        </authorList>
    </citation>
    <scope>NUCLEOTIDE SEQUENCE [LARGE SCALE GENOMIC DNA]</scope>
    <source>
        <tissue evidence="2">Muscle</tissue>
    </source>
</reference>
<proteinExistence type="predicted"/>
<sequence length="68" mass="6820">MSEGGGAAEGPRITCGAPGASEAPLCVGLHALRWFRDNREVVVLRSDEASAPWRPDTGGGGGGDEGGV</sequence>